<dbReference type="EMBL" id="BLLK01000038">
    <property type="protein sequence ID" value="GFH49614.1"/>
    <property type="molecule type" value="Genomic_DNA"/>
</dbReference>
<dbReference type="InterPro" id="IPR051961">
    <property type="entry name" value="Fungal_Metabolite_Diox"/>
</dbReference>
<keyword evidence="3" id="KW-1185">Reference proteome</keyword>
<dbReference type="InterPro" id="IPR008775">
    <property type="entry name" value="Phytyl_CoA_dOase-like"/>
</dbReference>
<dbReference type="Proteomes" id="UP001054902">
    <property type="component" value="Unassembled WGS sequence"/>
</dbReference>
<organism evidence="2 3">
    <name type="scientific">Chaetoceros tenuissimus</name>
    <dbReference type="NCBI Taxonomy" id="426638"/>
    <lineage>
        <taxon>Eukaryota</taxon>
        <taxon>Sar</taxon>
        <taxon>Stramenopiles</taxon>
        <taxon>Ochrophyta</taxon>
        <taxon>Bacillariophyta</taxon>
        <taxon>Coscinodiscophyceae</taxon>
        <taxon>Chaetocerotophycidae</taxon>
        <taxon>Chaetocerotales</taxon>
        <taxon>Chaetocerotaceae</taxon>
        <taxon>Chaetoceros</taxon>
    </lineage>
</organism>
<feature type="region of interest" description="Disordered" evidence="1">
    <location>
        <begin position="427"/>
        <end position="520"/>
    </location>
</feature>
<feature type="compositionally biased region" description="Low complexity" evidence="1">
    <location>
        <begin position="476"/>
        <end position="490"/>
    </location>
</feature>
<feature type="compositionally biased region" description="Basic residues" evidence="1">
    <location>
        <begin position="29"/>
        <end position="38"/>
    </location>
</feature>
<comment type="caution">
    <text evidence="2">The sequence shown here is derived from an EMBL/GenBank/DDBJ whole genome shotgun (WGS) entry which is preliminary data.</text>
</comment>
<name>A0AAD3CPU6_9STRA</name>
<dbReference type="PANTHER" id="PTHR37563">
    <property type="entry name" value="PHYTANOYL-COA DIOXYGENASE FAMILY PROTEIN (AFU_ORTHOLOGUE AFUA_2G03330)"/>
    <property type="match status" value="1"/>
</dbReference>
<accession>A0AAD3CPU6</accession>
<feature type="compositionally biased region" description="Basic and acidic residues" evidence="1">
    <location>
        <begin position="456"/>
        <end position="468"/>
    </location>
</feature>
<dbReference type="Gene3D" id="2.60.120.620">
    <property type="entry name" value="q2cbj1_9rhob like domain"/>
    <property type="match status" value="1"/>
</dbReference>
<dbReference type="AlphaFoldDB" id="A0AAD3CPU6"/>
<protein>
    <submittedName>
        <fullName evidence="2">Uncharacterized protein</fullName>
    </submittedName>
</protein>
<dbReference type="Pfam" id="PF05721">
    <property type="entry name" value="PhyH"/>
    <property type="match status" value="1"/>
</dbReference>
<reference evidence="2 3" key="1">
    <citation type="journal article" date="2021" name="Sci. Rep.">
        <title>The genome of the diatom Chaetoceros tenuissimus carries an ancient integrated fragment of an extant virus.</title>
        <authorList>
            <person name="Hongo Y."/>
            <person name="Kimura K."/>
            <person name="Takaki Y."/>
            <person name="Yoshida Y."/>
            <person name="Baba S."/>
            <person name="Kobayashi G."/>
            <person name="Nagasaki K."/>
            <person name="Hano T."/>
            <person name="Tomaru Y."/>
        </authorList>
    </citation>
    <scope>NUCLEOTIDE SEQUENCE [LARGE SCALE GENOMIC DNA]</scope>
    <source>
        <strain evidence="2 3">NIES-3715</strain>
    </source>
</reference>
<sequence>MEEVRSSGRVRKPTHRFQDEDIPDEPTKSRKKRPKRKQPQQDKANNEKNKPRRKRNSPPPPLVQKDVKNPTGSQLHRKTKQGNSYYIKPKPQISFHIDESVEVDILTASAVQIKKAAKKQYRPTKRDKEALIQIPSHLNRAKIYSEAARAIAKKEANALPSHGARPWFVQITITDQQGSCGKGSSGVKSLGVGEDSFEVIKGKKGKTSSSPLFVWNKYHLELAVLPHILNAIDEIDTNRGLLKKAKEDAEMMEQELEDGYVTDEEEYIQQLSKKPISKLSTIASQQTDYVVPTIDRKWVSPDLVTFRSRNAAVEHSLMLLDKDKLIDKVLFGYGNRGSFLRPAKPTKANALEAGNERFIRDGLWVIGQEEDWIPDRILYLKEQQQQQAQTQESVESKVEVCDVEVSNGDVKPSTEVKDTITQNIVNDENVNNIEASAEDNEEDTKEVVDIEANSNKCDKGLTDTKPEENNSTNAVISSDESSNISSPTTSQDEVKSTNIASAKSDVEVEEISSTEKSASEKTIKELVGSKVLSVERLPTPPNVKAEKELAKKAQRKAKPMKIPSFSPSTHWRLTPNQITMCTNAVMEHYEKVMYTVKAKALYAELADGFDVFRERGRGRFDMTLEAFDQPEFDFLTDPSKTPWMEVVKKILGDDAVLVHKGAFLSMPGAETQVYHQDGVHLNKKHQKPCHAINVFVPLVDLTLRNGPTEFCIGTHYLGFEDYNKGLVDIPCPVMGTPVIFDYRLGHRGLGNNSSAPRPIVYLTYTKASKEFRDAVNFSSKRYRKLGEMIEKPMSRAERALKRERDP</sequence>
<evidence type="ECO:0000313" key="2">
    <source>
        <dbReference type="EMBL" id="GFH49614.1"/>
    </source>
</evidence>
<evidence type="ECO:0000313" key="3">
    <source>
        <dbReference type="Proteomes" id="UP001054902"/>
    </source>
</evidence>
<gene>
    <name evidence="2" type="ORF">CTEN210_06090</name>
</gene>
<evidence type="ECO:0000256" key="1">
    <source>
        <dbReference type="SAM" id="MobiDB-lite"/>
    </source>
</evidence>
<dbReference type="PANTHER" id="PTHR37563:SF2">
    <property type="entry name" value="PHYTANOYL-COA DIOXYGENASE FAMILY PROTEIN (AFU_ORTHOLOGUE AFUA_2G03330)"/>
    <property type="match status" value="1"/>
</dbReference>
<proteinExistence type="predicted"/>
<feature type="region of interest" description="Disordered" evidence="1">
    <location>
        <begin position="1"/>
        <end position="87"/>
    </location>
</feature>
<dbReference type="SUPFAM" id="SSF51197">
    <property type="entry name" value="Clavaminate synthase-like"/>
    <property type="match status" value="1"/>
</dbReference>